<reference evidence="9" key="1">
    <citation type="journal article" date="2019" name="Curr. Biol.">
        <title>Genome Sequence of Striga asiatica Provides Insight into the Evolution of Plant Parasitism.</title>
        <authorList>
            <person name="Yoshida S."/>
            <person name="Kim S."/>
            <person name="Wafula E.K."/>
            <person name="Tanskanen J."/>
            <person name="Kim Y.M."/>
            <person name="Honaas L."/>
            <person name="Yang Z."/>
            <person name="Spallek T."/>
            <person name="Conn C.E."/>
            <person name="Ichihashi Y."/>
            <person name="Cheong K."/>
            <person name="Cui S."/>
            <person name="Der J.P."/>
            <person name="Gundlach H."/>
            <person name="Jiao Y."/>
            <person name="Hori C."/>
            <person name="Ishida J.K."/>
            <person name="Kasahara H."/>
            <person name="Kiba T."/>
            <person name="Kim M.S."/>
            <person name="Koo N."/>
            <person name="Laohavisit A."/>
            <person name="Lee Y.H."/>
            <person name="Lumba S."/>
            <person name="McCourt P."/>
            <person name="Mortimer J.C."/>
            <person name="Mutuku J.M."/>
            <person name="Nomura T."/>
            <person name="Sasaki-Sekimoto Y."/>
            <person name="Seto Y."/>
            <person name="Wang Y."/>
            <person name="Wakatake T."/>
            <person name="Sakakibara H."/>
            <person name="Demura T."/>
            <person name="Yamaguchi S."/>
            <person name="Yoneyama K."/>
            <person name="Manabe R.I."/>
            <person name="Nelson D.C."/>
            <person name="Schulman A.H."/>
            <person name="Timko M.P."/>
            <person name="dePamphilis C.W."/>
            <person name="Choi D."/>
            <person name="Shirasu K."/>
        </authorList>
    </citation>
    <scope>NUCLEOTIDE SEQUENCE [LARGE SCALE GENOMIC DNA]</scope>
    <source>
        <strain evidence="9">cv. UVA1</strain>
    </source>
</reference>
<dbReference type="GO" id="GO:0008270">
    <property type="term" value="F:zinc ion binding"/>
    <property type="evidence" value="ECO:0007669"/>
    <property type="project" value="UniProtKB-UniRule"/>
</dbReference>
<feature type="domain" description="SWIM-type" evidence="7">
    <location>
        <begin position="158"/>
        <end position="194"/>
    </location>
</feature>
<protein>
    <recommendedName>
        <fullName evidence="6">Protein FAR1-RELATED SEQUENCE</fullName>
    </recommendedName>
</protein>
<dbReference type="InterPro" id="IPR031052">
    <property type="entry name" value="FHY3/FAR1"/>
</dbReference>
<evidence type="ECO:0000256" key="1">
    <source>
        <dbReference type="ARBA" id="ARBA00005889"/>
    </source>
</evidence>
<gene>
    <name evidence="8" type="ORF">STAS_17401</name>
</gene>
<dbReference type="OrthoDB" id="1927586at2759"/>
<dbReference type="GO" id="GO:0005634">
    <property type="term" value="C:nucleus"/>
    <property type="evidence" value="ECO:0007669"/>
    <property type="project" value="UniProtKB-SubCell"/>
</dbReference>
<evidence type="ECO:0000256" key="5">
    <source>
        <dbReference type="PROSITE-ProRule" id="PRU00325"/>
    </source>
</evidence>
<comment type="function">
    <text evidence="6">Putative transcription activator involved in regulating light control of development.</text>
</comment>
<evidence type="ECO:0000259" key="7">
    <source>
        <dbReference type="PROSITE" id="PS50966"/>
    </source>
</evidence>
<keyword evidence="3 5" id="KW-0863">Zinc-finger</keyword>
<accession>A0A5A7Q6X7</accession>
<dbReference type="AlphaFoldDB" id="A0A5A7Q6X7"/>
<dbReference type="GO" id="GO:0006355">
    <property type="term" value="P:regulation of DNA-templated transcription"/>
    <property type="evidence" value="ECO:0007669"/>
    <property type="project" value="UniProtKB-UniRule"/>
</dbReference>
<proteinExistence type="inferred from homology"/>
<keyword evidence="9" id="KW-1185">Reference proteome</keyword>
<dbReference type="PROSITE" id="PS50966">
    <property type="entry name" value="ZF_SWIM"/>
    <property type="match status" value="1"/>
</dbReference>
<evidence type="ECO:0000313" key="8">
    <source>
        <dbReference type="EMBL" id="GER40718.1"/>
    </source>
</evidence>
<dbReference type="SMART" id="SM00575">
    <property type="entry name" value="ZnF_PMZ"/>
    <property type="match status" value="1"/>
</dbReference>
<evidence type="ECO:0000256" key="4">
    <source>
        <dbReference type="ARBA" id="ARBA00022833"/>
    </source>
</evidence>
<dbReference type="InterPro" id="IPR006564">
    <property type="entry name" value="Znf_PMZ"/>
</dbReference>
<dbReference type="Proteomes" id="UP000325081">
    <property type="component" value="Unassembled WGS sequence"/>
</dbReference>
<dbReference type="PANTHER" id="PTHR31669:SF283">
    <property type="entry name" value="PROTEIN FAR1-RELATED SEQUENCE"/>
    <property type="match status" value="1"/>
</dbReference>
<organism evidence="8 9">
    <name type="scientific">Striga asiatica</name>
    <name type="common">Asiatic witchweed</name>
    <name type="synonym">Buchnera asiatica</name>
    <dbReference type="NCBI Taxonomy" id="4170"/>
    <lineage>
        <taxon>Eukaryota</taxon>
        <taxon>Viridiplantae</taxon>
        <taxon>Streptophyta</taxon>
        <taxon>Embryophyta</taxon>
        <taxon>Tracheophyta</taxon>
        <taxon>Spermatophyta</taxon>
        <taxon>Magnoliopsida</taxon>
        <taxon>eudicotyledons</taxon>
        <taxon>Gunneridae</taxon>
        <taxon>Pentapetalae</taxon>
        <taxon>asterids</taxon>
        <taxon>lamiids</taxon>
        <taxon>Lamiales</taxon>
        <taxon>Orobanchaceae</taxon>
        <taxon>Buchnereae</taxon>
        <taxon>Striga</taxon>
    </lineage>
</organism>
<keyword evidence="4 6" id="KW-0862">Zinc</keyword>
<keyword evidence="6" id="KW-0539">Nucleus</keyword>
<name>A0A5A7Q6X7_STRAF</name>
<dbReference type="EMBL" id="BKCP01005960">
    <property type="protein sequence ID" value="GER40718.1"/>
    <property type="molecule type" value="Genomic_DNA"/>
</dbReference>
<evidence type="ECO:0000256" key="3">
    <source>
        <dbReference type="ARBA" id="ARBA00022771"/>
    </source>
</evidence>
<evidence type="ECO:0000256" key="2">
    <source>
        <dbReference type="ARBA" id="ARBA00022723"/>
    </source>
</evidence>
<comment type="caution">
    <text evidence="8">The sequence shown here is derived from an EMBL/GenBank/DDBJ whole genome shotgun (WGS) entry which is preliminary data.</text>
</comment>
<comment type="similarity">
    <text evidence="1 6">Belongs to the FHY3/FAR1 family.</text>
</comment>
<dbReference type="InterPro" id="IPR007527">
    <property type="entry name" value="Znf_SWIM"/>
</dbReference>
<evidence type="ECO:0000313" key="9">
    <source>
        <dbReference type="Proteomes" id="UP000325081"/>
    </source>
</evidence>
<dbReference type="Pfam" id="PF04434">
    <property type="entry name" value="SWIM"/>
    <property type="match status" value="1"/>
</dbReference>
<evidence type="ECO:0000256" key="6">
    <source>
        <dbReference type="RuleBase" id="RU367018"/>
    </source>
</evidence>
<dbReference type="PANTHER" id="PTHR31669">
    <property type="entry name" value="PROTEIN FAR1-RELATED SEQUENCE 10-RELATED"/>
    <property type="match status" value="1"/>
</dbReference>
<keyword evidence="2 6" id="KW-0479">Metal-binding</keyword>
<comment type="subcellular location">
    <subcellularLocation>
        <location evidence="6">Nucleus</location>
    </subcellularLocation>
</comment>
<sequence length="323" mass="37264">MVHSYELQENEWLFSLYSERSRWVPCFLKTSFWAGMSTTQRSESINAFFDGYVNAKTTLKQFVEQYERALRSKVEKEIQADYKSYSAIVLCATMYELEKQFQAIYTISKFKEFQSQFTGMVYCDIISNEDGSEKFFRGHKHMVQEDVICNGKKYKKIYIVETLKESGNFACSCHLFESRGIICKHAITVLIRNDVTSVPDMRDVCRSYQRVKINYDGWTPDQLRYDHLCRAFAAVADKVANDDMRAGKLIEWIGAVSNDLDSINIDQKSKGKSNLNQSILVDSVKGGADKTLGPKIFYPNHVKRKGAPRKLRQKEALEKISKN</sequence>